<dbReference type="Proteomes" id="UP000011864">
    <property type="component" value="Chromosome"/>
</dbReference>
<protein>
    <submittedName>
        <fullName evidence="2">Uncharacterized protein</fullName>
    </submittedName>
</protein>
<dbReference type="AlphaFoldDB" id="K7AUS7"/>
<organism evidence="2 3">
    <name type="scientific">Paraglaciecola psychrophila 170</name>
    <dbReference type="NCBI Taxonomy" id="1129794"/>
    <lineage>
        <taxon>Bacteria</taxon>
        <taxon>Pseudomonadati</taxon>
        <taxon>Pseudomonadota</taxon>
        <taxon>Gammaproteobacteria</taxon>
        <taxon>Alteromonadales</taxon>
        <taxon>Alteromonadaceae</taxon>
        <taxon>Paraglaciecola</taxon>
    </lineage>
</organism>
<dbReference type="KEGG" id="gps:C427_0611"/>
<accession>K7AUS7</accession>
<evidence type="ECO:0000256" key="1">
    <source>
        <dbReference type="SAM" id="Phobius"/>
    </source>
</evidence>
<feature type="transmembrane region" description="Helical" evidence="1">
    <location>
        <begin position="29"/>
        <end position="46"/>
    </location>
</feature>
<keyword evidence="1" id="KW-0472">Membrane</keyword>
<keyword evidence="1" id="KW-0812">Transmembrane</keyword>
<evidence type="ECO:0000313" key="2">
    <source>
        <dbReference type="EMBL" id="AGH42721.1"/>
    </source>
</evidence>
<keyword evidence="1" id="KW-1133">Transmembrane helix</keyword>
<keyword evidence="3" id="KW-1185">Reference proteome</keyword>
<evidence type="ECO:0000313" key="3">
    <source>
        <dbReference type="Proteomes" id="UP000011864"/>
    </source>
</evidence>
<gene>
    <name evidence="2" type="ORF">C427_0611</name>
</gene>
<dbReference type="EMBL" id="CP003837">
    <property type="protein sequence ID" value="AGH42721.1"/>
    <property type="molecule type" value="Genomic_DNA"/>
</dbReference>
<sequence>MMFPAIGVLGGISFGLISGIAVLSGSNIWIIILPALIPFAVMWNGFKKLFNKIDEL</sequence>
<reference evidence="2 3" key="1">
    <citation type="journal article" date="2013" name="Genome Announc.">
        <title>Complete Genome Sequence of Glaciecola psychrophila Strain 170T.</title>
        <authorList>
            <person name="Yin J."/>
            <person name="Chen J."/>
            <person name="Liu G."/>
            <person name="Yu Y."/>
            <person name="Song L."/>
            <person name="Wang X."/>
            <person name="Qu X."/>
        </authorList>
    </citation>
    <scope>NUCLEOTIDE SEQUENCE [LARGE SCALE GENOMIC DNA]</scope>
    <source>
        <strain evidence="2 3">170</strain>
    </source>
</reference>
<proteinExistence type="predicted"/>
<dbReference type="PATRIC" id="fig|1129794.4.peg.606"/>
<name>K7AUS7_9ALTE</name>
<dbReference type="HOGENOM" id="CLU_3010161_0_0_6"/>
<dbReference type="STRING" id="1129794.C427_0611"/>